<organism evidence="13 14">
    <name type="scientific">Enterocloster bolteae (strain ATCC BAA-613 / DSM 15670 / CCUG 46953 / JCM 12243 / WAL 16351)</name>
    <name type="common">Clostridium bolteae</name>
    <dbReference type="NCBI Taxonomy" id="411902"/>
    <lineage>
        <taxon>Bacteria</taxon>
        <taxon>Bacillati</taxon>
        <taxon>Bacillota</taxon>
        <taxon>Clostridia</taxon>
        <taxon>Lachnospirales</taxon>
        <taxon>Lachnospiraceae</taxon>
        <taxon>Enterocloster</taxon>
    </lineage>
</organism>
<keyword evidence="5" id="KW-0479">Metal-binding</keyword>
<dbReference type="PROSITE" id="PS01011">
    <property type="entry name" value="FOLYLPOLYGLU_SYNT_1"/>
    <property type="match status" value="1"/>
</dbReference>
<dbReference type="GO" id="GO:0008841">
    <property type="term" value="F:dihydrofolate synthase activity"/>
    <property type="evidence" value="ECO:0007669"/>
    <property type="project" value="TreeGrafter"/>
</dbReference>
<dbReference type="HOGENOM" id="CLU_015869_1_2_9"/>
<dbReference type="Pfam" id="PF02875">
    <property type="entry name" value="Mur_ligase_C"/>
    <property type="match status" value="1"/>
</dbReference>
<evidence type="ECO:0000313" key="14">
    <source>
        <dbReference type="Proteomes" id="UP000005396"/>
    </source>
</evidence>
<accession>A8RZ26</accession>
<dbReference type="InterPro" id="IPR004101">
    <property type="entry name" value="Mur_ligase_C"/>
</dbReference>
<dbReference type="AlphaFoldDB" id="A8RZ26"/>
<dbReference type="InterPro" id="IPR036565">
    <property type="entry name" value="Mur-like_cat_sf"/>
</dbReference>
<dbReference type="InterPro" id="IPR036615">
    <property type="entry name" value="Mur_ligase_C_dom_sf"/>
</dbReference>
<dbReference type="GO" id="GO:0005737">
    <property type="term" value="C:cytoplasm"/>
    <property type="evidence" value="ECO:0007669"/>
    <property type="project" value="TreeGrafter"/>
</dbReference>
<evidence type="ECO:0000256" key="5">
    <source>
        <dbReference type="ARBA" id="ARBA00022723"/>
    </source>
</evidence>
<keyword evidence="6" id="KW-0547">Nucleotide-binding</keyword>
<dbReference type="EC" id="6.3.2.17" evidence="3"/>
<dbReference type="PaxDb" id="411902-CLOBOL_05302"/>
<dbReference type="NCBIfam" id="TIGR01499">
    <property type="entry name" value="folC"/>
    <property type="match status" value="1"/>
</dbReference>
<feature type="domain" description="Mur ligase C-terminal" evidence="11">
    <location>
        <begin position="336"/>
        <end position="456"/>
    </location>
</feature>
<proteinExistence type="inferred from homology"/>
<comment type="catalytic activity">
    <reaction evidence="10">
        <text>(6S)-5,6,7,8-tetrahydrofolyl-(gamma-L-Glu)(n) + L-glutamate + ATP = (6S)-5,6,7,8-tetrahydrofolyl-(gamma-L-Glu)(n+1) + ADP + phosphate + H(+)</text>
        <dbReference type="Rhea" id="RHEA:10580"/>
        <dbReference type="Rhea" id="RHEA-COMP:14738"/>
        <dbReference type="Rhea" id="RHEA-COMP:14740"/>
        <dbReference type="ChEBI" id="CHEBI:15378"/>
        <dbReference type="ChEBI" id="CHEBI:29985"/>
        <dbReference type="ChEBI" id="CHEBI:30616"/>
        <dbReference type="ChEBI" id="CHEBI:43474"/>
        <dbReference type="ChEBI" id="CHEBI:141005"/>
        <dbReference type="ChEBI" id="CHEBI:456216"/>
        <dbReference type="EC" id="6.3.2.17"/>
    </reaction>
</comment>
<dbReference type="PROSITE" id="PS01012">
    <property type="entry name" value="FOLYLPOLYGLU_SYNT_2"/>
    <property type="match status" value="1"/>
</dbReference>
<evidence type="ECO:0000256" key="7">
    <source>
        <dbReference type="ARBA" id="ARBA00022840"/>
    </source>
</evidence>
<evidence type="ECO:0000259" key="11">
    <source>
        <dbReference type="Pfam" id="PF02875"/>
    </source>
</evidence>
<protein>
    <recommendedName>
        <fullName evidence="3">tetrahydrofolate synthase</fullName>
        <ecNumber evidence="3">6.3.2.17</ecNumber>
    </recommendedName>
    <alternativeName>
        <fullName evidence="9">Tetrahydrofolylpolyglutamate synthase</fullName>
    </alternativeName>
</protein>
<evidence type="ECO:0000259" key="12">
    <source>
        <dbReference type="Pfam" id="PF08245"/>
    </source>
</evidence>
<feature type="domain" description="Mur ligase central" evidence="12">
    <location>
        <begin position="79"/>
        <end position="309"/>
    </location>
</feature>
<keyword evidence="7" id="KW-0067">ATP-binding</keyword>
<comment type="similarity">
    <text evidence="2">Belongs to the folylpolyglutamate synthase family.</text>
</comment>
<keyword evidence="4" id="KW-0436">Ligase</keyword>
<evidence type="ECO:0000256" key="2">
    <source>
        <dbReference type="ARBA" id="ARBA00008276"/>
    </source>
</evidence>
<dbReference type="InterPro" id="IPR001645">
    <property type="entry name" value="Folylpolyglutamate_synth"/>
</dbReference>
<sequence>MLRAEGVRCKDGRKEAGMDFNEAVDFGVTADSGERMDFDGALDFLEQRSGLGSVMGLDSIRNLLRELSDPQKDLEFVHIAGTNGKGSVSACLSSILKEAGCRTGTYTSPAVISVRERYQVDGSWITEREFALLADRVKAAAGRMEEKGRGIPTVFEIETAMAFLYFKEKGCRVVVLETGLGGEQDATNVVENTLAAVFTSISMDHMGVLGNTLGQIAACKAGIIKPGCEVVSAHQPLEVLSVLKDRAGEKGCVFTQVDMSSLSALSCPEREENRGEYAENVFTYKAMEGIRISLPGTYQLENGALALEAASALSRKGIHIPESAMRKGLSNVSWPGRFQMLKKSPMVIVDGAHNRDAALRLRECVETCLNGRRLIFIMGVFGDKEYGLMTQIMAPLAERIYTVWLPDRGRSLNPEILAREAGKYCAGTQAVDSVETALDMALKDAGEQGAVLVFGSLSYLGQIMKETERRNRDDRQE</sequence>
<dbReference type="FunFam" id="3.40.1190.10:FF:000011">
    <property type="entry name" value="Folylpolyglutamate synthase/dihydrofolate synthase"/>
    <property type="match status" value="1"/>
</dbReference>
<evidence type="ECO:0000256" key="8">
    <source>
        <dbReference type="ARBA" id="ARBA00022842"/>
    </source>
</evidence>
<evidence type="ECO:0000313" key="13">
    <source>
        <dbReference type="EMBL" id="EDP14759.1"/>
    </source>
</evidence>
<dbReference type="Gene3D" id="3.40.1190.10">
    <property type="entry name" value="Mur-like, catalytic domain"/>
    <property type="match status" value="1"/>
</dbReference>
<comment type="cofactor">
    <cofactor evidence="1">
        <name>Mg(2+)</name>
        <dbReference type="ChEBI" id="CHEBI:18420"/>
    </cofactor>
</comment>
<dbReference type="Gene3D" id="3.90.190.20">
    <property type="entry name" value="Mur ligase, C-terminal domain"/>
    <property type="match status" value="1"/>
</dbReference>
<reference evidence="13 14" key="1">
    <citation type="submission" date="2007-08" db="EMBL/GenBank/DDBJ databases">
        <authorList>
            <person name="Fulton L."/>
            <person name="Clifton S."/>
            <person name="Fulton B."/>
            <person name="Xu J."/>
            <person name="Minx P."/>
            <person name="Pepin K.H."/>
            <person name="Johnson M."/>
            <person name="Thiruvilangam P."/>
            <person name="Bhonagiri V."/>
            <person name="Nash W.E."/>
            <person name="Mardis E.R."/>
            <person name="Wilson R.K."/>
        </authorList>
    </citation>
    <scope>NUCLEOTIDE SEQUENCE [LARGE SCALE GENOMIC DNA]</scope>
    <source>
        <strain evidence="14">ATCC BAA-613 / DSM 15670 / CCUG 46953 / JCM 12243 / WAL 16351</strain>
    </source>
</reference>
<evidence type="ECO:0000256" key="10">
    <source>
        <dbReference type="ARBA" id="ARBA00047493"/>
    </source>
</evidence>
<dbReference type="PANTHER" id="PTHR11136">
    <property type="entry name" value="FOLYLPOLYGLUTAMATE SYNTHASE-RELATED"/>
    <property type="match status" value="1"/>
</dbReference>
<dbReference type="GO" id="GO:0004326">
    <property type="term" value="F:tetrahydrofolylpolyglutamate synthase activity"/>
    <property type="evidence" value="ECO:0007669"/>
    <property type="project" value="UniProtKB-EC"/>
</dbReference>
<evidence type="ECO:0000256" key="1">
    <source>
        <dbReference type="ARBA" id="ARBA00001946"/>
    </source>
</evidence>
<evidence type="ECO:0000256" key="6">
    <source>
        <dbReference type="ARBA" id="ARBA00022741"/>
    </source>
</evidence>
<dbReference type="EMBL" id="ABCC02000039">
    <property type="protein sequence ID" value="EDP14759.1"/>
    <property type="molecule type" value="Genomic_DNA"/>
</dbReference>
<gene>
    <name evidence="13" type="ORF">CLOBOL_05302</name>
</gene>
<dbReference type="SUPFAM" id="SSF53623">
    <property type="entry name" value="MurD-like peptide ligases, catalytic domain"/>
    <property type="match status" value="1"/>
</dbReference>
<dbReference type="InterPro" id="IPR018109">
    <property type="entry name" value="Folylpolyglutamate_synth_CS"/>
</dbReference>
<dbReference type="Pfam" id="PF08245">
    <property type="entry name" value="Mur_ligase_M"/>
    <property type="match status" value="1"/>
</dbReference>
<comment type="caution">
    <text evidence="13">The sequence shown here is derived from an EMBL/GenBank/DDBJ whole genome shotgun (WGS) entry which is preliminary data.</text>
</comment>
<dbReference type="GO" id="GO:0046872">
    <property type="term" value="F:metal ion binding"/>
    <property type="evidence" value="ECO:0007669"/>
    <property type="project" value="UniProtKB-KW"/>
</dbReference>
<evidence type="ECO:0000256" key="9">
    <source>
        <dbReference type="ARBA" id="ARBA00030592"/>
    </source>
</evidence>
<dbReference type="InterPro" id="IPR013221">
    <property type="entry name" value="Mur_ligase_cen"/>
</dbReference>
<evidence type="ECO:0000256" key="3">
    <source>
        <dbReference type="ARBA" id="ARBA00013025"/>
    </source>
</evidence>
<dbReference type="eggNOG" id="COG0285">
    <property type="taxonomic scope" value="Bacteria"/>
</dbReference>
<dbReference type="PIRSF" id="PIRSF001563">
    <property type="entry name" value="Folylpolyglu_synth"/>
    <property type="match status" value="1"/>
</dbReference>
<reference evidence="13 14" key="2">
    <citation type="submission" date="2007-09" db="EMBL/GenBank/DDBJ databases">
        <title>Draft genome sequence of Clostridium bolteae (ATCC BAA-613).</title>
        <authorList>
            <person name="Sudarsanam P."/>
            <person name="Ley R."/>
            <person name="Guruge J."/>
            <person name="Turnbaugh P.J."/>
            <person name="Mahowald M."/>
            <person name="Liep D."/>
            <person name="Gordon J."/>
        </authorList>
    </citation>
    <scope>NUCLEOTIDE SEQUENCE [LARGE SCALE GENOMIC DNA]</scope>
    <source>
        <strain evidence="14">ATCC BAA-613 / DSM 15670 / CCUG 46953 / JCM 12243 / WAL 16351</strain>
    </source>
</reference>
<dbReference type="PANTHER" id="PTHR11136:SF0">
    <property type="entry name" value="DIHYDROFOLATE SYNTHETASE-RELATED"/>
    <property type="match status" value="1"/>
</dbReference>
<keyword evidence="8" id="KW-0460">Magnesium</keyword>
<name>A8RZ26_ENTBW</name>
<evidence type="ECO:0000256" key="4">
    <source>
        <dbReference type="ARBA" id="ARBA00022598"/>
    </source>
</evidence>
<dbReference type="GO" id="GO:0005524">
    <property type="term" value="F:ATP binding"/>
    <property type="evidence" value="ECO:0007669"/>
    <property type="project" value="UniProtKB-KW"/>
</dbReference>
<dbReference type="Proteomes" id="UP000005396">
    <property type="component" value="Unassembled WGS sequence"/>
</dbReference>
<dbReference type="SUPFAM" id="SSF53244">
    <property type="entry name" value="MurD-like peptide ligases, peptide-binding domain"/>
    <property type="match status" value="1"/>
</dbReference>